<gene>
    <name evidence="3" type="ORF">L484_012666</name>
</gene>
<keyword evidence="1" id="KW-0175">Coiled coil</keyword>
<organism evidence="3 4">
    <name type="scientific">Morus notabilis</name>
    <dbReference type="NCBI Taxonomy" id="981085"/>
    <lineage>
        <taxon>Eukaryota</taxon>
        <taxon>Viridiplantae</taxon>
        <taxon>Streptophyta</taxon>
        <taxon>Embryophyta</taxon>
        <taxon>Tracheophyta</taxon>
        <taxon>Spermatophyta</taxon>
        <taxon>Magnoliopsida</taxon>
        <taxon>eudicotyledons</taxon>
        <taxon>Gunneridae</taxon>
        <taxon>Pentapetalae</taxon>
        <taxon>rosids</taxon>
        <taxon>fabids</taxon>
        <taxon>Rosales</taxon>
        <taxon>Moraceae</taxon>
        <taxon>Moreae</taxon>
        <taxon>Morus</taxon>
    </lineage>
</organism>
<proteinExistence type="predicted"/>
<feature type="compositionally biased region" description="Polar residues" evidence="2">
    <location>
        <begin position="276"/>
        <end position="291"/>
    </location>
</feature>
<dbReference type="eggNOG" id="ENOG502RXKQ">
    <property type="taxonomic scope" value="Eukaryota"/>
</dbReference>
<reference evidence="4" key="1">
    <citation type="submission" date="2013-01" db="EMBL/GenBank/DDBJ databases">
        <title>Draft Genome Sequence of a Mulberry Tree, Morus notabilis C.K. Schneid.</title>
        <authorList>
            <person name="He N."/>
            <person name="Zhao S."/>
        </authorList>
    </citation>
    <scope>NUCLEOTIDE SEQUENCE</scope>
</reference>
<name>W9QMN0_9ROSA</name>
<accession>W9QMN0</accession>
<dbReference type="PANTHER" id="PTHR36078">
    <property type="entry name" value="BNACNNG21220D PROTEIN"/>
    <property type="match status" value="1"/>
</dbReference>
<dbReference type="Proteomes" id="UP000030645">
    <property type="component" value="Unassembled WGS sequence"/>
</dbReference>
<dbReference type="STRING" id="981085.W9QMN0"/>
<dbReference type="EMBL" id="KE343425">
    <property type="protein sequence ID" value="EXB28907.1"/>
    <property type="molecule type" value="Genomic_DNA"/>
</dbReference>
<evidence type="ECO:0000313" key="4">
    <source>
        <dbReference type="Proteomes" id="UP000030645"/>
    </source>
</evidence>
<protein>
    <submittedName>
        <fullName evidence="3">Uncharacterized protein</fullName>
    </submittedName>
</protein>
<feature type="coiled-coil region" evidence="1">
    <location>
        <begin position="74"/>
        <end position="101"/>
    </location>
</feature>
<keyword evidence="4" id="KW-1185">Reference proteome</keyword>
<evidence type="ECO:0000256" key="2">
    <source>
        <dbReference type="SAM" id="MobiDB-lite"/>
    </source>
</evidence>
<evidence type="ECO:0000313" key="3">
    <source>
        <dbReference type="EMBL" id="EXB28907.1"/>
    </source>
</evidence>
<dbReference type="PANTHER" id="PTHR36078:SF2">
    <property type="entry name" value="OS09G0473966 PROTEIN"/>
    <property type="match status" value="1"/>
</dbReference>
<dbReference type="AlphaFoldDB" id="W9QMN0"/>
<feature type="region of interest" description="Disordered" evidence="2">
    <location>
        <begin position="276"/>
        <end position="300"/>
    </location>
</feature>
<evidence type="ECO:0000256" key="1">
    <source>
        <dbReference type="SAM" id="Coils"/>
    </source>
</evidence>
<sequence length="300" mass="34450">MEDSQAILCHISLLKDMLDQVNEEIESNIQITREIESEIVKCSEIEKALAARQSDLTKTLYFSQFEINGLLVLAQGSKNSVENLDKQISSLRMERDEILKRINAKQEGFMNQSLEFQRDIDSTDDLRTMLSEKVFLENEYSQLDKKTNMLKTSMQAFVQEILEDLHNCNSGYSSPFILNSILHVVDAGENNFDEKTPEVATNFQYLYLANHIEKFKIYEADYARRLMAKYFSKKNLYGGSSDFLFSKLIKVWLCFCGWPCTRSYADTVQAFEDQNSSESVTVNETPSNISNGKHLPKKNG</sequence>